<dbReference type="PANTHER" id="PTHR43745:SF2">
    <property type="entry name" value="NITROREDUCTASE MJ1384-RELATED"/>
    <property type="match status" value="1"/>
</dbReference>
<dbReference type="NCBIfam" id="TIGR03605">
    <property type="entry name" value="antibiot_sagB"/>
    <property type="match status" value="1"/>
</dbReference>
<dbReference type="EMBL" id="FOME01000014">
    <property type="protein sequence ID" value="SFE75901.1"/>
    <property type="molecule type" value="Genomic_DNA"/>
</dbReference>
<organism evidence="2 5">
    <name type="scientific">Saccharopolyspora kobensis</name>
    <dbReference type="NCBI Taxonomy" id="146035"/>
    <lineage>
        <taxon>Bacteria</taxon>
        <taxon>Bacillati</taxon>
        <taxon>Actinomycetota</taxon>
        <taxon>Actinomycetes</taxon>
        <taxon>Pseudonocardiales</taxon>
        <taxon>Pseudonocardiaceae</taxon>
        <taxon>Saccharopolyspora</taxon>
    </lineage>
</organism>
<protein>
    <submittedName>
        <fullName evidence="2">SagB-type dehydrogenase domain-containing protein</fullName>
    </submittedName>
</protein>
<reference evidence="4 5" key="1">
    <citation type="submission" date="2016-10" db="EMBL/GenBank/DDBJ databases">
        <authorList>
            <person name="Varghese N."/>
            <person name="Submissions S."/>
        </authorList>
    </citation>
    <scope>NUCLEOTIDE SEQUENCE [LARGE SCALE GENOMIC DNA]</scope>
    <source>
        <strain evidence="5">ATCC 20501</strain>
        <strain evidence="3 4">CGMCC 4.3529</strain>
    </source>
</reference>
<evidence type="ECO:0000313" key="3">
    <source>
        <dbReference type="EMBL" id="SFE75901.1"/>
    </source>
</evidence>
<dbReference type="CDD" id="cd02142">
    <property type="entry name" value="McbC_SagB-like_oxidoreductase"/>
    <property type="match status" value="1"/>
</dbReference>
<dbReference type="SMR" id="A0A1H6AQL9"/>
<dbReference type="InterPro" id="IPR020051">
    <property type="entry name" value="SagB-type_dehydrogenase"/>
</dbReference>
<accession>A0A1H6AQL9</accession>
<sequence>MRAFSRPGRDGGFPVRLNGVVVAVENELVPLALHANSFSAATPWFNSTAYRPHQIRHSHLGFGEQARPAEEFLLASRSHRHDRETANSVADYLDEKFTSLIARTDAESVPDAERVDLPASLPLDGSLDELIQRRTSARSFSGEPVDRAEVATLVRAAGGCTHPADSTRRVPGRAVPSAGGLFPVELHIVAIRVTGLERGAYRFAPRAEAFDHYGDTTAVQALLSEGLGEFGENPPARDAACVALLVGRPWRSMRKYGARGLRFVLHETGAMSEHLHLAANSLGLASTDWAGFYDEPANRALGLDGLYRTLLHTVLIGRPGEA</sequence>
<evidence type="ECO:0000313" key="2">
    <source>
        <dbReference type="EMBL" id="SEG50367.1"/>
    </source>
</evidence>
<dbReference type="InterPro" id="IPR029479">
    <property type="entry name" value="Nitroreductase"/>
</dbReference>
<dbReference type="PANTHER" id="PTHR43745">
    <property type="entry name" value="NITROREDUCTASE MJ1384-RELATED"/>
    <property type="match status" value="1"/>
</dbReference>
<evidence type="ECO:0000313" key="4">
    <source>
        <dbReference type="Proteomes" id="UP000199690"/>
    </source>
</evidence>
<dbReference type="Proteomes" id="UP000236729">
    <property type="component" value="Unassembled WGS sequence"/>
</dbReference>
<dbReference type="EMBL" id="FNVB01000003">
    <property type="protein sequence ID" value="SEG50367.1"/>
    <property type="molecule type" value="Genomic_DNA"/>
</dbReference>
<dbReference type="Proteomes" id="UP000199690">
    <property type="component" value="Unassembled WGS sequence"/>
</dbReference>
<dbReference type="InterPro" id="IPR000415">
    <property type="entry name" value="Nitroreductase-like"/>
</dbReference>
<evidence type="ECO:0000313" key="5">
    <source>
        <dbReference type="Proteomes" id="UP000236729"/>
    </source>
</evidence>
<gene>
    <name evidence="2" type="ORF">SAMN02982929_02420</name>
    <name evidence="3" type="ORF">SAMN05216506_11428</name>
</gene>
<dbReference type="SUPFAM" id="SSF55469">
    <property type="entry name" value="FMN-dependent nitroreductase-like"/>
    <property type="match status" value="1"/>
</dbReference>
<accession>A0A1I2D5Y9</accession>
<reference evidence="2" key="2">
    <citation type="submission" date="2016-10" db="EMBL/GenBank/DDBJ databases">
        <authorList>
            <person name="de Groot N.N."/>
        </authorList>
    </citation>
    <scope>NUCLEOTIDE SEQUENCE [LARGE SCALE GENOMIC DNA]</scope>
    <source>
        <strain evidence="2">ATCC 20501</strain>
    </source>
</reference>
<dbReference type="Gene3D" id="3.40.109.10">
    <property type="entry name" value="NADH Oxidase"/>
    <property type="match status" value="1"/>
</dbReference>
<dbReference type="InterPro" id="IPR052544">
    <property type="entry name" value="Bacteriocin_Proc_Enz"/>
</dbReference>
<dbReference type="Pfam" id="PF00881">
    <property type="entry name" value="Nitroreductase"/>
    <property type="match status" value="1"/>
</dbReference>
<dbReference type="GO" id="GO:0016491">
    <property type="term" value="F:oxidoreductase activity"/>
    <property type="evidence" value="ECO:0007669"/>
    <property type="project" value="InterPro"/>
</dbReference>
<proteinExistence type="predicted"/>
<evidence type="ECO:0000259" key="1">
    <source>
        <dbReference type="Pfam" id="PF00881"/>
    </source>
</evidence>
<feature type="domain" description="Nitroreductase" evidence="1">
    <location>
        <begin position="131"/>
        <end position="312"/>
    </location>
</feature>
<name>A0A1H6AQL9_9PSEU</name>
<keyword evidence="4" id="KW-1185">Reference proteome</keyword>
<dbReference type="AlphaFoldDB" id="A0A1H6AQL9"/>